<keyword evidence="6" id="KW-1185">Reference proteome</keyword>
<evidence type="ECO:0000313" key="6">
    <source>
        <dbReference type="Proteomes" id="UP001338125"/>
    </source>
</evidence>
<reference evidence="5 6" key="1">
    <citation type="submission" date="2024-01" db="EMBL/GenBank/DDBJ databases">
        <title>Complete genome of Cladobotryum mycophilum ATHUM6906.</title>
        <authorList>
            <person name="Christinaki A.C."/>
            <person name="Myridakis A.I."/>
            <person name="Kouvelis V.N."/>
        </authorList>
    </citation>
    <scope>NUCLEOTIDE SEQUENCE [LARGE SCALE GENOMIC DNA]</scope>
    <source>
        <strain evidence="5 6">ATHUM6906</strain>
    </source>
</reference>
<evidence type="ECO:0000256" key="2">
    <source>
        <dbReference type="ARBA" id="ARBA00022857"/>
    </source>
</evidence>
<dbReference type="PRINTS" id="PR00081">
    <property type="entry name" value="GDHRDH"/>
</dbReference>
<dbReference type="PROSITE" id="PS00061">
    <property type="entry name" value="ADH_SHORT"/>
    <property type="match status" value="1"/>
</dbReference>
<accession>A0ABR0SWH6</accession>
<protein>
    <submittedName>
        <fullName evidence="5">Short-chain dehydrogenase RED1</fullName>
    </submittedName>
</protein>
<dbReference type="CDD" id="cd05374">
    <property type="entry name" value="17beta-HSD-like_SDR_c"/>
    <property type="match status" value="1"/>
</dbReference>
<dbReference type="PANTHER" id="PTHR44169:SF3">
    <property type="entry name" value="SHORT-CHAIN DEHYDROGENASE SRDE"/>
    <property type="match status" value="1"/>
</dbReference>
<proteinExistence type="inferred from homology"/>
<evidence type="ECO:0000313" key="5">
    <source>
        <dbReference type="EMBL" id="KAK5996472.1"/>
    </source>
</evidence>
<dbReference type="PANTHER" id="PTHR44169">
    <property type="entry name" value="NADPH-DEPENDENT 1-ACYLDIHYDROXYACETONE PHOSPHATE REDUCTASE"/>
    <property type="match status" value="1"/>
</dbReference>
<sequence>MKVETGPSVLITGCGKGGIGHALAVEFRNKGYFVFATVLAHEPKEHLTDVGIHVFTADVTSDDDILKLRDNIADLTDDTLDVLVNNAGIVYTMTTIDTDVKEVEKMFAVNVFGPMRMVNIFHPLLIKAKGKIVNIGSVAGIIPYVYGASYNATKAALHHWGNTLRVEMKPFGVDVINIISGEVGTNILKRDQGATRRLPEDSYYTPLAKEFESHINRKPNTITPAQYATSVVAEITKENPKAWFWTGARVGEFWFGDTFLPRTYWDWLFKREFKLQKLVS</sequence>
<comment type="similarity">
    <text evidence="1 4">Belongs to the short-chain dehydrogenases/reductases (SDR) family.</text>
</comment>
<dbReference type="SUPFAM" id="SSF51735">
    <property type="entry name" value="NAD(P)-binding Rossmann-fold domains"/>
    <property type="match status" value="1"/>
</dbReference>
<evidence type="ECO:0000256" key="4">
    <source>
        <dbReference type="RuleBase" id="RU000363"/>
    </source>
</evidence>
<dbReference type="Gene3D" id="3.40.50.720">
    <property type="entry name" value="NAD(P)-binding Rossmann-like Domain"/>
    <property type="match status" value="1"/>
</dbReference>
<dbReference type="PRINTS" id="PR00080">
    <property type="entry name" value="SDRFAMILY"/>
</dbReference>
<dbReference type="InterPro" id="IPR002347">
    <property type="entry name" value="SDR_fam"/>
</dbReference>
<gene>
    <name evidence="5" type="ORF">PT974_01806</name>
</gene>
<dbReference type="Pfam" id="PF00106">
    <property type="entry name" value="adh_short"/>
    <property type="match status" value="1"/>
</dbReference>
<comment type="caution">
    <text evidence="5">The sequence shown here is derived from an EMBL/GenBank/DDBJ whole genome shotgun (WGS) entry which is preliminary data.</text>
</comment>
<evidence type="ECO:0000256" key="1">
    <source>
        <dbReference type="ARBA" id="ARBA00006484"/>
    </source>
</evidence>
<dbReference type="Proteomes" id="UP001338125">
    <property type="component" value="Unassembled WGS sequence"/>
</dbReference>
<dbReference type="InterPro" id="IPR036291">
    <property type="entry name" value="NAD(P)-bd_dom_sf"/>
</dbReference>
<keyword evidence="2" id="KW-0521">NADP</keyword>
<name>A0ABR0SWH6_9HYPO</name>
<dbReference type="EMBL" id="JAVFKD010000002">
    <property type="protein sequence ID" value="KAK5996472.1"/>
    <property type="molecule type" value="Genomic_DNA"/>
</dbReference>
<keyword evidence="3" id="KW-0560">Oxidoreductase</keyword>
<dbReference type="InterPro" id="IPR020904">
    <property type="entry name" value="Sc_DH/Rdtase_CS"/>
</dbReference>
<organism evidence="5 6">
    <name type="scientific">Cladobotryum mycophilum</name>
    <dbReference type="NCBI Taxonomy" id="491253"/>
    <lineage>
        <taxon>Eukaryota</taxon>
        <taxon>Fungi</taxon>
        <taxon>Dikarya</taxon>
        <taxon>Ascomycota</taxon>
        <taxon>Pezizomycotina</taxon>
        <taxon>Sordariomycetes</taxon>
        <taxon>Hypocreomycetidae</taxon>
        <taxon>Hypocreales</taxon>
        <taxon>Hypocreaceae</taxon>
        <taxon>Cladobotryum</taxon>
    </lineage>
</organism>
<evidence type="ECO:0000256" key="3">
    <source>
        <dbReference type="ARBA" id="ARBA00023002"/>
    </source>
</evidence>